<reference evidence="2 3" key="1">
    <citation type="submission" date="2019-06" db="EMBL/GenBank/DDBJ databases">
        <authorList>
            <person name="Rodrigo-Torres L."/>
            <person name="Arahal R. D."/>
            <person name="Lucena T."/>
        </authorList>
    </citation>
    <scope>NUCLEOTIDE SEQUENCE [LARGE SCALE GENOMIC DNA]</scope>
    <source>
        <strain evidence="2 3">SB0023/3</strain>
    </source>
</reference>
<feature type="domain" description="HipA N-terminal subdomain 1" evidence="1">
    <location>
        <begin position="26"/>
        <end position="89"/>
    </location>
</feature>
<dbReference type="RefSeq" id="WP_244612554.1">
    <property type="nucleotide sequence ID" value="NZ_CABFPH010000006.1"/>
</dbReference>
<proteinExistence type="predicted"/>
<dbReference type="AlphaFoldDB" id="A0A509E7V6"/>
<keyword evidence="3" id="KW-1185">Reference proteome</keyword>
<dbReference type="Pfam" id="PF13657">
    <property type="entry name" value="Couple_hipA"/>
    <property type="match status" value="1"/>
</dbReference>
<sequence length="89" mass="9858">MTAKRRNKSFLQIGALGVEIAIGDRSRPLGRLAWRKDERRAYFEFDRGFLGAPLPISPFRLPAKAGVTSARAQTFEGLHGLFNDSLPDG</sequence>
<organism evidence="2 3">
    <name type="scientific">Methylobacterium symbioticum</name>
    <dbReference type="NCBI Taxonomy" id="2584084"/>
    <lineage>
        <taxon>Bacteria</taxon>
        <taxon>Pseudomonadati</taxon>
        <taxon>Pseudomonadota</taxon>
        <taxon>Alphaproteobacteria</taxon>
        <taxon>Hyphomicrobiales</taxon>
        <taxon>Methylobacteriaceae</taxon>
        <taxon>Methylobacterium</taxon>
    </lineage>
</organism>
<name>A0A509E7V6_9HYPH</name>
<evidence type="ECO:0000313" key="3">
    <source>
        <dbReference type="Proteomes" id="UP000410984"/>
    </source>
</evidence>
<dbReference type="EMBL" id="CABFPH010000006">
    <property type="protein sequence ID" value="VUD70218.1"/>
    <property type="molecule type" value="Genomic_DNA"/>
</dbReference>
<evidence type="ECO:0000259" key="1">
    <source>
        <dbReference type="Pfam" id="PF13657"/>
    </source>
</evidence>
<dbReference type="InterPro" id="IPR017508">
    <property type="entry name" value="HipA_N1"/>
</dbReference>
<dbReference type="Proteomes" id="UP000410984">
    <property type="component" value="Unassembled WGS sequence"/>
</dbReference>
<gene>
    <name evidence="2" type="ORF">MET9862_00781</name>
</gene>
<accession>A0A509E7V6</accession>
<protein>
    <recommendedName>
        <fullName evidence="1">HipA N-terminal subdomain 1 domain-containing protein</fullName>
    </recommendedName>
</protein>
<evidence type="ECO:0000313" key="2">
    <source>
        <dbReference type="EMBL" id="VUD70218.1"/>
    </source>
</evidence>